<proteinExistence type="predicted"/>
<dbReference type="EMBL" id="AP020326">
    <property type="protein sequence ID" value="BBN48066.1"/>
    <property type="molecule type" value="Genomic_DNA"/>
</dbReference>
<sequence>MLSELQAPADASSGPGPGPLDSSAEWISGGNAIQIGAVTAGLPNYKVLQWLSKRPVRDRHGGRDPSPADSFRPL</sequence>
<dbReference type="AlphaFoldDB" id="A0AAI8SMZ7"/>
<reference evidence="2 3" key="1">
    <citation type="submission" date="2019-09" db="EMBL/GenBank/DDBJ databases">
        <title>Complete genome sequence of Mycobacterium avium subsp. hominissuis strain JP-H-1.</title>
        <authorList>
            <person name="Kinoshita Y."/>
            <person name="Niwa H."/>
            <person name="Uchida-Fujii E."/>
            <person name="Nukada T."/>
        </authorList>
    </citation>
    <scope>NUCLEOTIDE SEQUENCE [LARGE SCALE GENOMIC DNA]</scope>
    <source>
        <strain evidence="2 3">JP-H-1</strain>
    </source>
</reference>
<feature type="compositionally biased region" description="Low complexity" evidence="1">
    <location>
        <begin position="7"/>
        <end position="24"/>
    </location>
</feature>
<accession>A0AAI8SMZ7</accession>
<gene>
    <name evidence="2" type="ORF">JPH1_25410</name>
</gene>
<dbReference type="Proteomes" id="UP000327362">
    <property type="component" value="Chromosome"/>
</dbReference>
<name>A0AAI8SMZ7_MYCAV</name>
<organism evidence="2 3">
    <name type="scientific">Mycobacterium avium subsp. hominissuis</name>
    <dbReference type="NCBI Taxonomy" id="439334"/>
    <lineage>
        <taxon>Bacteria</taxon>
        <taxon>Bacillati</taxon>
        <taxon>Actinomycetota</taxon>
        <taxon>Actinomycetes</taxon>
        <taxon>Mycobacteriales</taxon>
        <taxon>Mycobacteriaceae</taxon>
        <taxon>Mycobacterium</taxon>
        <taxon>Mycobacterium avium complex (MAC)</taxon>
    </lineage>
</organism>
<evidence type="ECO:0000313" key="3">
    <source>
        <dbReference type="Proteomes" id="UP000327362"/>
    </source>
</evidence>
<evidence type="ECO:0000313" key="2">
    <source>
        <dbReference type="EMBL" id="BBN48066.1"/>
    </source>
</evidence>
<protein>
    <submittedName>
        <fullName evidence="2">Uncharacterized protein</fullName>
    </submittedName>
</protein>
<feature type="region of interest" description="Disordered" evidence="1">
    <location>
        <begin position="1"/>
        <end position="25"/>
    </location>
</feature>
<feature type="region of interest" description="Disordered" evidence="1">
    <location>
        <begin position="53"/>
        <end position="74"/>
    </location>
</feature>
<evidence type="ECO:0000256" key="1">
    <source>
        <dbReference type="SAM" id="MobiDB-lite"/>
    </source>
</evidence>